<name>A0ACD3A175_9AGAR</name>
<evidence type="ECO:0000313" key="2">
    <source>
        <dbReference type="Proteomes" id="UP000308600"/>
    </source>
</evidence>
<evidence type="ECO:0000313" key="1">
    <source>
        <dbReference type="EMBL" id="TFK59447.1"/>
    </source>
</evidence>
<reference evidence="1 2" key="1">
    <citation type="journal article" date="2019" name="Nat. Ecol. Evol.">
        <title>Megaphylogeny resolves global patterns of mushroom evolution.</title>
        <authorList>
            <person name="Varga T."/>
            <person name="Krizsan K."/>
            <person name="Foldi C."/>
            <person name="Dima B."/>
            <person name="Sanchez-Garcia M."/>
            <person name="Sanchez-Ramirez S."/>
            <person name="Szollosi G.J."/>
            <person name="Szarkandi J.G."/>
            <person name="Papp V."/>
            <person name="Albert L."/>
            <person name="Andreopoulos W."/>
            <person name="Angelini C."/>
            <person name="Antonin V."/>
            <person name="Barry K.W."/>
            <person name="Bougher N.L."/>
            <person name="Buchanan P."/>
            <person name="Buyck B."/>
            <person name="Bense V."/>
            <person name="Catcheside P."/>
            <person name="Chovatia M."/>
            <person name="Cooper J."/>
            <person name="Damon W."/>
            <person name="Desjardin D."/>
            <person name="Finy P."/>
            <person name="Geml J."/>
            <person name="Haridas S."/>
            <person name="Hughes K."/>
            <person name="Justo A."/>
            <person name="Karasinski D."/>
            <person name="Kautmanova I."/>
            <person name="Kiss B."/>
            <person name="Kocsube S."/>
            <person name="Kotiranta H."/>
            <person name="LaButti K.M."/>
            <person name="Lechner B.E."/>
            <person name="Liimatainen K."/>
            <person name="Lipzen A."/>
            <person name="Lukacs Z."/>
            <person name="Mihaltcheva S."/>
            <person name="Morgado L.N."/>
            <person name="Niskanen T."/>
            <person name="Noordeloos M.E."/>
            <person name="Ohm R.A."/>
            <person name="Ortiz-Santana B."/>
            <person name="Ovrebo C."/>
            <person name="Racz N."/>
            <person name="Riley R."/>
            <person name="Savchenko A."/>
            <person name="Shiryaev A."/>
            <person name="Soop K."/>
            <person name="Spirin V."/>
            <person name="Szebenyi C."/>
            <person name="Tomsovsky M."/>
            <person name="Tulloss R.E."/>
            <person name="Uehling J."/>
            <person name="Grigoriev I.V."/>
            <person name="Vagvolgyi C."/>
            <person name="Papp T."/>
            <person name="Martin F.M."/>
            <person name="Miettinen O."/>
            <person name="Hibbett D.S."/>
            <person name="Nagy L.G."/>
        </authorList>
    </citation>
    <scope>NUCLEOTIDE SEQUENCE [LARGE SCALE GENOMIC DNA]</scope>
    <source>
        <strain evidence="1 2">NL-1719</strain>
    </source>
</reference>
<keyword evidence="2" id="KW-1185">Reference proteome</keyword>
<sequence>MLELREKLAEMGMSLNDDSFNTYIQTSLYESPSYNPVLTALNANTRINQWKLTTAILVSSLFDEADIRQSKKAVDKLAKNAAMAINKRKGKRKEKDNKKNDKKNDKYCTNCKRDGHVKEACFAKGGGKEGSAPDWWKKKIGDSSSTNVTDRKDEKQDYAFLAGSDDVDDVSLNHLRHPIRKCKYVLKTLLLTW</sequence>
<protein>
    <submittedName>
        <fullName evidence="1">Uncharacterized protein</fullName>
    </submittedName>
</protein>
<gene>
    <name evidence="1" type="ORF">BDN72DRAFT_905840</name>
</gene>
<proteinExistence type="predicted"/>
<organism evidence="1 2">
    <name type="scientific">Pluteus cervinus</name>
    <dbReference type="NCBI Taxonomy" id="181527"/>
    <lineage>
        <taxon>Eukaryota</taxon>
        <taxon>Fungi</taxon>
        <taxon>Dikarya</taxon>
        <taxon>Basidiomycota</taxon>
        <taxon>Agaricomycotina</taxon>
        <taxon>Agaricomycetes</taxon>
        <taxon>Agaricomycetidae</taxon>
        <taxon>Agaricales</taxon>
        <taxon>Pluteineae</taxon>
        <taxon>Pluteaceae</taxon>
        <taxon>Pluteus</taxon>
    </lineage>
</organism>
<dbReference type="EMBL" id="ML208976">
    <property type="protein sequence ID" value="TFK59447.1"/>
    <property type="molecule type" value="Genomic_DNA"/>
</dbReference>
<accession>A0ACD3A175</accession>
<dbReference type="Proteomes" id="UP000308600">
    <property type="component" value="Unassembled WGS sequence"/>
</dbReference>